<dbReference type="Pfam" id="PF00135">
    <property type="entry name" value="COesterase"/>
    <property type="match status" value="1"/>
</dbReference>
<reference evidence="7" key="1">
    <citation type="submission" date="2015-11" db="EMBL/GenBank/DDBJ databases">
        <title>De novo transcriptome assembly of four potential Pierce s Disease insect vectors from Arizona vineyards.</title>
        <authorList>
            <person name="Tassone E.E."/>
        </authorList>
    </citation>
    <scope>NUCLEOTIDE SEQUENCE</scope>
</reference>
<dbReference type="SUPFAM" id="SSF53474">
    <property type="entry name" value="alpha/beta-Hydrolases"/>
    <property type="match status" value="1"/>
</dbReference>
<feature type="non-terminal residue" evidence="7">
    <location>
        <position position="1"/>
    </location>
</feature>
<evidence type="ECO:0000256" key="5">
    <source>
        <dbReference type="RuleBase" id="RU361235"/>
    </source>
</evidence>
<protein>
    <recommendedName>
        <fullName evidence="5">Carboxylic ester hydrolase</fullName>
        <ecNumber evidence="5">3.1.1.-</ecNumber>
    </recommendedName>
</protein>
<dbReference type="PANTHER" id="PTHR43142">
    <property type="entry name" value="CARBOXYLIC ESTER HYDROLASE"/>
    <property type="match status" value="1"/>
</dbReference>
<feature type="domain" description="Carboxylesterase type B" evidence="6">
    <location>
        <begin position="4"/>
        <end position="309"/>
    </location>
</feature>
<evidence type="ECO:0000259" key="6">
    <source>
        <dbReference type="Pfam" id="PF00135"/>
    </source>
</evidence>
<dbReference type="InterPro" id="IPR019826">
    <property type="entry name" value="Carboxylesterase_B_AS"/>
</dbReference>
<dbReference type="GO" id="GO:0052689">
    <property type="term" value="F:carboxylic ester hydrolase activity"/>
    <property type="evidence" value="ECO:0007669"/>
    <property type="project" value="UniProtKB-KW"/>
</dbReference>
<evidence type="ECO:0000256" key="1">
    <source>
        <dbReference type="ARBA" id="ARBA00005964"/>
    </source>
</evidence>
<keyword evidence="2" id="KW-0719">Serine esterase</keyword>
<proteinExistence type="inferred from homology"/>
<dbReference type="Gene3D" id="3.40.50.1820">
    <property type="entry name" value="alpha/beta hydrolase"/>
    <property type="match status" value="1"/>
</dbReference>
<evidence type="ECO:0000256" key="3">
    <source>
        <dbReference type="ARBA" id="ARBA00022801"/>
    </source>
</evidence>
<evidence type="ECO:0000256" key="4">
    <source>
        <dbReference type="ARBA" id="ARBA00023180"/>
    </source>
</evidence>
<dbReference type="PROSITE" id="PS00122">
    <property type="entry name" value="CARBOXYLESTERASE_B_1"/>
    <property type="match status" value="1"/>
</dbReference>
<dbReference type="EMBL" id="GECZ01019164">
    <property type="protein sequence ID" value="JAS50605.1"/>
    <property type="molecule type" value="Transcribed_RNA"/>
</dbReference>
<comment type="similarity">
    <text evidence="1 5">Belongs to the type-B carboxylesterase/lipase family.</text>
</comment>
<dbReference type="InterPro" id="IPR002018">
    <property type="entry name" value="CarbesteraseB"/>
</dbReference>
<keyword evidence="4" id="KW-0325">Glycoprotein</keyword>
<keyword evidence="3 5" id="KW-0378">Hydrolase</keyword>
<dbReference type="PROSITE" id="PS00941">
    <property type="entry name" value="CARBOXYLESTERASE_B_2"/>
    <property type="match status" value="1"/>
</dbReference>
<dbReference type="InterPro" id="IPR029058">
    <property type="entry name" value="AB_hydrolase_fold"/>
</dbReference>
<sequence>NLKTEGQEDCLYLNVYTQFVSNENEIKKKKKLPVMVYVHEGGWFSGSANSDFVGPTYIIDHQVVLVTFNYRLGVFGFLSTGTDEAVGNWGVRDALQVLKWVQNNIGYFGGDKNKVTVFGQSAGAATIHYMILSDLSKGLFHSAIMQSGTALCPWATPMDENLKIARNQAQFVNCNHSKISDMIECLRKVDAYKLSDSENHFKVWDVEPLTLYRPCVEKRSSKNLNPLIEKSPLEIIQSGKIPNKVPIVLGVVENESGVRSAAILSSPKLLEDIENNFDELGPFMYGVSLSVSGKEEQDDFWNSLKSEYNLEDFFLSKNPN</sequence>
<accession>A0A1B6FK90</accession>
<dbReference type="AlphaFoldDB" id="A0A1B6FK90"/>
<evidence type="ECO:0000256" key="2">
    <source>
        <dbReference type="ARBA" id="ARBA00022487"/>
    </source>
</evidence>
<feature type="non-terminal residue" evidence="7">
    <location>
        <position position="320"/>
    </location>
</feature>
<organism evidence="7">
    <name type="scientific">Cuerna arida</name>
    <dbReference type="NCBI Taxonomy" id="1464854"/>
    <lineage>
        <taxon>Eukaryota</taxon>
        <taxon>Metazoa</taxon>
        <taxon>Ecdysozoa</taxon>
        <taxon>Arthropoda</taxon>
        <taxon>Hexapoda</taxon>
        <taxon>Insecta</taxon>
        <taxon>Pterygota</taxon>
        <taxon>Neoptera</taxon>
        <taxon>Paraneoptera</taxon>
        <taxon>Hemiptera</taxon>
        <taxon>Auchenorrhyncha</taxon>
        <taxon>Membracoidea</taxon>
        <taxon>Cicadellidae</taxon>
        <taxon>Cicadellinae</taxon>
        <taxon>Proconiini</taxon>
        <taxon>Cuerna</taxon>
    </lineage>
</organism>
<name>A0A1B6FK90_9HEMI</name>
<gene>
    <name evidence="7" type="ORF">g.43958</name>
</gene>
<dbReference type="InterPro" id="IPR019819">
    <property type="entry name" value="Carboxylesterase_B_CS"/>
</dbReference>
<dbReference type="PANTHER" id="PTHR43142:SF1">
    <property type="entry name" value="CARBOXYLIC ESTER HYDROLASE"/>
    <property type="match status" value="1"/>
</dbReference>
<dbReference type="EC" id="3.1.1.-" evidence="5"/>
<evidence type="ECO:0000313" key="7">
    <source>
        <dbReference type="EMBL" id="JAS50605.1"/>
    </source>
</evidence>